<proteinExistence type="inferred from homology"/>
<sequence>MATEFMYSNMHNPSMGSPYSNSSYGGYTNGYAPKQNGKSFAFRKRFEKVDWRKIASVDINQIAQTLDFNALQENIMNITFCNIEAELDLRMVDPNFVKLFKLGQLSIEYLLHSQEYLTGVITSLEEKMKKSQEEQGEMKQSEEKLKQQLTDVKKESHKRKKLLMAQQQLIHAGSGSYNKCPFCSKAFLNSSFLQSHMNRRHGDQSIRPASIAPPTHQEPAKPSEFQRQMEELRERLQATESQLQNEKIKRKQEKERKMKLQQVEGINDSEKEMYQREIHASNKKISDLERAFSDKMSKRSGLGELEDDVEVEKELLQQQREEVAMLKEELGVRVKSVESDVENRFAKQEKKWQKKVQNLTRQHADDIGKLNVVLEKAGRAMAANKENQQQQREVQSVLKRSKEQEDLLRSQGYEDEVEKMYREEQAIAQSEVTPLRLGNSSQGRSMMMPSDDDDDETTEMATASHSLTQSLHSTYRSGELTLRTTQFLEELRKNPTLKVMRDELASLLQDHLQKIGIPPEMRGIPNDVLLSKMGLLKTRRQATVQKYPIFPEFRRQCNAYAEQQAKERLKEMKRSPVTSPAGSRTTSPQRQQGLSPPSQSGGPRRTPQSPGKGNPSRPGQPPVPKPQPRVPSPQRTMQSTGTTSGGRTGSSVDWTSTQWDSDDDDEESEDEPAFQHVRQIQSGPRQISPTPKPRMSPHRTAPVGRTAGPQVKTVISKPLHDEEDDWDDDESEMDQGGFGKPAIQRSSSVPSRGLSNVQPKGQKVAELSRSIEFQLAGRKAAKPAGGVDMMARGKNAEEESDSNWDVSSVEEDISPTRSAPKKAPTPVRGSHASDTTNTYGTSVWGSSSKGASTVPAGSAAGRGSFVSVTDVSSDDELDLDNI</sequence>
<dbReference type="Proteomes" id="UP000242188">
    <property type="component" value="Unassembled WGS sequence"/>
</dbReference>
<evidence type="ECO:0000256" key="3">
    <source>
        <dbReference type="ARBA" id="ARBA00009131"/>
    </source>
</evidence>
<keyword evidence="4" id="KW-0963">Cytoplasm</keyword>
<dbReference type="InterPro" id="IPR013087">
    <property type="entry name" value="Znf_C2H2_type"/>
</dbReference>
<evidence type="ECO:0000313" key="16">
    <source>
        <dbReference type="Proteomes" id="UP000242188"/>
    </source>
</evidence>
<dbReference type="Pfam" id="PF13815">
    <property type="entry name" value="Dzip-like_N"/>
    <property type="match status" value="1"/>
</dbReference>
<evidence type="ECO:0000313" key="15">
    <source>
        <dbReference type="EMBL" id="OWF49665.1"/>
    </source>
</evidence>
<dbReference type="GO" id="GO:0005737">
    <property type="term" value="C:cytoplasm"/>
    <property type="evidence" value="ECO:0007669"/>
    <property type="project" value="TreeGrafter"/>
</dbReference>
<feature type="region of interest" description="Disordered" evidence="13">
    <location>
        <begin position="776"/>
        <end position="882"/>
    </location>
</feature>
<dbReference type="OrthoDB" id="515971at2759"/>
<dbReference type="PANTHER" id="PTHR21502:SF3">
    <property type="entry name" value="CILIUM ASSEMBLY PROTEIN DZIP1L"/>
    <property type="match status" value="1"/>
</dbReference>
<feature type="coiled-coil region" evidence="12">
    <location>
        <begin position="380"/>
        <end position="407"/>
    </location>
</feature>
<feature type="region of interest" description="Disordered" evidence="13">
    <location>
        <begin position="238"/>
        <end position="261"/>
    </location>
</feature>
<keyword evidence="7" id="KW-0862">Zinc</keyword>
<feature type="compositionally biased region" description="Polar residues" evidence="13">
    <location>
        <begin position="576"/>
        <end position="611"/>
    </location>
</feature>
<dbReference type="InterPro" id="IPR051241">
    <property type="entry name" value="DZIP_RILPL"/>
</dbReference>
<feature type="compositionally biased region" description="Polar residues" evidence="13">
    <location>
        <begin position="744"/>
        <end position="759"/>
    </location>
</feature>
<evidence type="ECO:0000256" key="9">
    <source>
        <dbReference type="ARBA" id="ARBA00023212"/>
    </source>
</evidence>
<dbReference type="InterPro" id="IPR058883">
    <property type="entry name" value="DZIP1_dom"/>
</dbReference>
<dbReference type="PANTHER" id="PTHR21502">
    <property type="entry name" value="ZINC FINGER PROTEIN DZIP1"/>
    <property type="match status" value="1"/>
</dbReference>
<feature type="region of interest" description="Disordered" evidence="13">
    <location>
        <begin position="198"/>
        <end position="225"/>
    </location>
</feature>
<gene>
    <name evidence="15" type="ORF">KP79_PYT20405</name>
</gene>
<protein>
    <submittedName>
        <fullName evidence="15">Zinc finger protein DZIP1L</fullName>
    </submittedName>
</protein>
<feature type="compositionally biased region" description="Acidic residues" evidence="13">
    <location>
        <begin position="721"/>
        <end position="733"/>
    </location>
</feature>
<accession>A0A210QLQ3</accession>
<name>A0A210QLQ3_MIZYE</name>
<feature type="coiled-coil region" evidence="12">
    <location>
        <begin position="121"/>
        <end position="158"/>
    </location>
</feature>
<feature type="compositionally biased region" description="Acidic residues" evidence="13">
    <location>
        <begin position="872"/>
        <end position="882"/>
    </location>
</feature>
<feature type="domain" description="C2H2-type" evidence="14">
    <location>
        <begin position="178"/>
        <end position="206"/>
    </location>
</feature>
<feature type="compositionally biased region" description="Basic and acidic residues" evidence="13">
    <location>
        <begin position="565"/>
        <end position="574"/>
    </location>
</feature>
<feature type="compositionally biased region" description="Low complexity" evidence="13">
    <location>
        <begin position="632"/>
        <end position="642"/>
    </location>
</feature>
<keyword evidence="10" id="KW-0966">Cell projection</keyword>
<evidence type="ECO:0000256" key="8">
    <source>
        <dbReference type="ARBA" id="ARBA00023054"/>
    </source>
</evidence>
<keyword evidence="5" id="KW-0479">Metal-binding</keyword>
<reference evidence="15 16" key="1">
    <citation type="journal article" date="2017" name="Nat. Ecol. Evol.">
        <title>Scallop genome provides insights into evolution of bilaterian karyotype and development.</title>
        <authorList>
            <person name="Wang S."/>
            <person name="Zhang J."/>
            <person name="Jiao W."/>
            <person name="Li J."/>
            <person name="Xun X."/>
            <person name="Sun Y."/>
            <person name="Guo X."/>
            <person name="Huan P."/>
            <person name="Dong B."/>
            <person name="Zhang L."/>
            <person name="Hu X."/>
            <person name="Sun X."/>
            <person name="Wang J."/>
            <person name="Zhao C."/>
            <person name="Wang Y."/>
            <person name="Wang D."/>
            <person name="Huang X."/>
            <person name="Wang R."/>
            <person name="Lv J."/>
            <person name="Li Y."/>
            <person name="Zhang Z."/>
            <person name="Liu B."/>
            <person name="Lu W."/>
            <person name="Hui Y."/>
            <person name="Liang J."/>
            <person name="Zhou Z."/>
            <person name="Hou R."/>
            <person name="Li X."/>
            <person name="Liu Y."/>
            <person name="Li H."/>
            <person name="Ning X."/>
            <person name="Lin Y."/>
            <person name="Zhao L."/>
            <person name="Xing Q."/>
            <person name="Dou J."/>
            <person name="Li Y."/>
            <person name="Mao J."/>
            <person name="Guo H."/>
            <person name="Dou H."/>
            <person name="Li T."/>
            <person name="Mu C."/>
            <person name="Jiang W."/>
            <person name="Fu Q."/>
            <person name="Fu X."/>
            <person name="Miao Y."/>
            <person name="Liu J."/>
            <person name="Yu Q."/>
            <person name="Li R."/>
            <person name="Liao H."/>
            <person name="Li X."/>
            <person name="Kong Y."/>
            <person name="Jiang Z."/>
            <person name="Chourrout D."/>
            <person name="Li R."/>
            <person name="Bao Z."/>
        </authorList>
    </citation>
    <scope>NUCLEOTIDE SEQUENCE [LARGE SCALE GENOMIC DNA]</scope>
    <source>
        <strain evidence="15 16">PY_sf001</strain>
    </source>
</reference>
<evidence type="ECO:0000256" key="13">
    <source>
        <dbReference type="SAM" id="MobiDB-lite"/>
    </source>
</evidence>
<dbReference type="PROSITE" id="PS50157">
    <property type="entry name" value="ZINC_FINGER_C2H2_2"/>
    <property type="match status" value="1"/>
</dbReference>
<keyword evidence="9" id="KW-0206">Cytoskeleton</keyword>
<feature type="compositionally biased region" description="Pro residues" evidence="13">
    <location>
        <begin position="618"/>
        <end position="631"/>
    </location>
</feature>
<feature type="compositionally biased region" description="Polar residues" evidence="13">
    <location>
        <begin position="678"/>
        <end position="689"/>
    </location>
</feature>
<feature type="region of interest" description="Disordered" evidence="13">
    <location>
        <begin position="437"/>
        <end position="457"/>
    </location>
</feature>
<evidence type="ECO:0000256" key="4">
    <source>
        <dbReference type="ARBA" id="ARBA00022490"/>
    </source>
</evidence>
<dbReference type="InterPro" id="IPR032714">
    <property type="entry name" value="DZIP1_N"/>
</dbReference>
<dbReference type="GO" id="GO:0036064">
    <property type="term" value="C:ciliary basal body"/>
    <property type="evidence" value="ECO:0007669"/>
    <property type="project" value="TreeGrafter"/>
</dbReference>
<feature type="region of interest" description="Disordered" evidence="13">
    <location>
        <begin position="565"/>
        <end position="764"/>
    </location>
</feature>
<feature type="compositionally biased region" description="Acidic residues" evidence="13">
    <location>
        <begin position="660"/>
        <end position="672"/>
    </location>
</feature>
<comment type="subcellular location">
    <subcellularLocation>
        <location evidence="2">Cytoplasm</location>
        <location evidence="2">Cytoskeleton</location>
        <location evidence="2">Cilium basal body</location>
    </subcellularLocation>
    <subcellularLocation>
        <location evidence="1">Cytoplasm</location>
        <location evidence="1">Cytoskeleton</location>
        <location evidence="1">Microtubule organizing center</location>
        <location evidence="1">Centrosome</location>
        <location evidence="1">Centriole</location>
    </subcellularLocation>
</comment>
<dbReference type="Gene3D" id="3.30.160.60">
    <property type="entry name" value="Classic Zinc Finger"/>
    <property type="match status" value="1"/>
</dbReference>
<comment type="similarity">
    <text evidence="3">Belongs to the DZIP C2H2-type zinc-finger protein family.</text>
</comment>
<evidence type="ECO:0000256" key="7">
    <source>
        <dbReference type="ARBA" id="ARBA00022833"/>
    </source>
</evidence>
<dbReference type="Pfam" id="PF25977">
    <property type="entry name" value="DZIP1"/>
    <property type="match status" value="1"/>
</dbReference>
<keyword evidence="16" id="KW-1185">Reference proteome</keyword>
<dbReference type="GO" id="GO:0060271">
    <property type="term" value="P:cilium assembly"/>
    <property type="evidence" value="ECO:0007669"/>
    <property type="project" value="TreeGrafter"/>
</dbReference>
<evidence type="ECO:0000256" key="2">
    <source>
        <dbReference type="ARBA" id="ARBA00004120"/>
    </source>
</evidence>
<comment type="caution">
    <text evidence="15">The sequence shown here is derived from an EMBL/GenBank/DDBJ whole genome shotgun (WGS) entry which is preliminary data.</text>
</comment>
<evidence type="ECO:0000256" key="10">
    <source>
        <dbReference type="ARBA" id="ARBA00023273"/>
    </source>
</evidence>
<evidence type="ECO:0000256" key="12">
    <source>
        <dbReference type="SAM" id="Coils"/>
    </source>
</evidence>
<dbReference type="EMBL" id="NEDP02003010">
    <property type="protein sequence ID" value="OWF49665.1"/>
    <property type="molecule type" value="Genomic_DNA"/>
</dbReference>
<keyword evidence="8 12" id="KW-0175">Coiled coil</keyword>
<evidence type="ECO:0000259" key="14">
    <source>
        <dbReference type="PROSITE" id="PS50157"/>
    </source>
</evidence>
<organism evidence="15 16">
    <name type="scientific">Mizuhopecten yessoensis</name>
    <name type="common">Japanese scallop</name>
    <name type="synonym">Patinopecten yessoensis</name>
    <dbReference type="NCBI Taxonomy" id="6573"/>
    <lineage>
        <taxon>Eukaryota</taxon>
        <taxon>Metazoa</taxon>
        <taxon>Spiralia</taxon>
        <taxon>Lophotrochozoa</taxon>
        <taxon>Mollusca</taxon>
        <taxon>Bivalvia</taxon>
        <taxon>Autobranchia</taxon>
        <taxon>Pteriomorphia</taxon>
        <taxon>Pectinida</taxon>
        <taxon>Pectinoidea</taxon>
        <taxon>Pectinidae</taxon>
        <taxon>Mizuhopecten</taxon>
    </lineage>
</organism>
<feature type="compositionally biased region" description="Acidic residues" evidence="13">
    <location>
        <begin position="798"/>
        <end position="813"/>
    </location>
</feature>
<evidence type="ECO:0000256" key="5">
    <source>
        <dbReference type="ARBA" id="ARBA00022723"/>
    </source>
</evidence>
<keyword evidence="6 11" id="KW-0863">Zinc-finger</keyword>
<evidence type="ECO:0000256" key="11">
    <source>
        <dbReference type="PROSITE-ProRule" id="PRU00042"/>
    </source>
</evidence>
<dbReference type="AlphaFoldDB" id="A0A210QLQ3"/>
<evidence type="ECO:0000256" key="1">
    <source>
        <dbReference type="ARBA" id="ARBA00004114"/>
    </source>
</evidence>
<evidence type="ECO:0000256" key="6">
    <source>
        <dbReference type="ARBA" id="ARBA00022771"/>
    </source>
</evidence>
<dbReference type="GO" id="GO:0008270">
    <property type="term" value="F:zinc ion binding"/>
    <property type="evidence" value="ECO:0007669"/>
    <property type="project" value="UniProtKB-KW"/>
</dbReference>
<feature type="compositionally biased region" description="Polar residues" evidence="13">
    <location>
        <begin position="832"/>
        <end position="851"/>
    </location>
</feature>
<dbReference type="PROSITE" id="PS00028">
    <property type="entry name" value="ZINC_FINGER_C2H2_1"/>
    <property type="match status" value="1"/>
</dbReference>
<dbReference type="GO" id="GO:0005814">
    <property type="term" value="C:centriole"/>
    <property type="evidence" value="ECO:0007669"/>
    <property type="project" value="UniProtKB-SubCell"/>
</dbReference>